<comment type="caution">
    <text evidence="1">The sequence shown here is derived from an EMBL/GenBank/DDBJ whole genome shotgun (WGS) entry which is preliminary data.</text>
</comment>
<dbReference type="VEuPathDB" id="AmoebaDB:EHI5A_052590"/>
<dbReference type="VEuPathDB" id="AmoebaDB:EHI8A_026660"/>
<proteinExistence type="predicted"/>
<dbReference type="VEuPathDB" id="AmoebaDB:KM1_063820"/>
<organism evidence="1 2">
    <name type="scientific">Entamoeba histolytica</name>
    <dbReference type="NCBI Taxonomy" id="5759"/>
    <lineage>
        <taxon>Eukaryota</taxon>
        <taxon>Amoebozoa</taxon>
        <taxon>Evosea</taxon>
        <taxon>Archamoebae</taxon>
        <taxon>Mastigamoebida</taxon>
        <taxon>Entamoebidae</taxon>
        <taxon>Entamoeba</taxon>
    </lineage>
</organism>
<name>A0A5K1UBD6_ENTHI</name>
<accession>A0A5K1UBD6</accession>
<sequence length="318" mass="36658">MAITLPPSLAGILPKYQRVVINCTSPEYRELSAQIHMTLLPLINTIAILHTPYQSCSEHSFKQFQKDDKTLVVEVGGICEQRNNVYIYPLNIPAIQSIPIDNATIIIVEPSLMEKYSFMKSLNKEYLVVDMKDAFIIREKAIKNNINKVVIIYGSETFNSMPFQLYFNPMNIKKINVVNGEEIDCSKETMKYVMNRYSLFDKIRSATTFMLLLLDPDWYNSESFKKLRSLLMKEYRVITVFMGNPENKLLNYSGQVDIAIVLGSDLSELKFEGDIPTVTPYEVLYSLYLNNETEWNGEYPIGIERSKPYIDQAFELIN</sequence>
<reference evidence="1 2" key="1">
    <citation type="submission" date="2016-05" db="EMBL/GenBank/DDBJ databases">
        <title>First whole genome sequencing of Entamoeba histolytica HM1:IMSS-clone-6.</title>
        <authorList>
            <person name="Mukherjee Avik.K."/>
            <person name="Izumyama S."/>
            <person name="Nakada-Tsukui K."/>
            <person name="Nozaki T."/>
        </authorList>
    </citation>
    <scope>NUCLEOTIDE SEQUENCE [LARGE SCALE GENOMIC DNA]</scope>
    <source>
        <strain evidence="1 2">HM1:IMSS clone 6</strain>
    </source>
</reference>
<gene>
    <name evidence="1" type="ORF">CL6EHI_081710</name>
</gene>
<protein>
    <submittedName>
        <fullName evidence="1">Uncharacterized protein</fullName>
    </submittedName>
</protein>
<dbReference type="VEuPathDB" id="AmoebaDB:EHI_081710"/>
<dbReference type="AlphaFoldDB" id="A0A5K1UBD6"/>
<dbReference type="OMA" id="ETMRYVM"/>
<dbReference type="Proteomes" id="UP000078387">
    <property type="component" value="Unassembled WGS sequence"/>
</dbReference>
<evidence type="ECO:0000313" key="2">
    <source>
        <dbReference type="Proteomes" id="UP000078387"/>
    </source>
</evidence>
<dbReference type="VEuPathDB" id="AmoebaDB:EHI7A_029490"/>
<evidence type="ECO:0000313" key="1">
    <source>
        <dbReference type="EMBL" id="GAT96979.1"/>
    </source>
</evidence>
<dbReference type="EMBL" id="BDEQ01000001">
    <property type="protein sequence ID" value="GAT96979.1"/>
    <property type="molecule type" value="Genomic_DNA"/>
</dbReference>